<sequence length="500" mass="53138">MDINFILDGITQFFHPVILITAFLGTTLGIIIGALPGATATMALTLMLPISFNLDTYTAITLLLAVYCGGIFGGSIPAILLKIPGTPASAATIFDGYPMAKKGKVSEALLFIVYSSSIGGFISGVILMIAAPLLALLALNFGPPEMLALSLFGLSIVASLAAGNMLKGLLMGTLGLFVATIGLDPQFGAPRFTFGNMNVYQGIPLIPVLIGVFSIPEAITLMLNSHVSKKVQTIKKRFLLKWIEISNVLPTIFKSGMIGSILGITPAVGPEVATFIGYNEAKRVSKHKEKFGTGIPEGIVASESANNAVTGSSLVPTLTLGIPGSAAAAVIMGGLIIQGVRPGPSLFNNDPKLISFIFVVFLLLQIVMFIVGIIVVNVSKYVIKVPSFYLGASIIVLSTVGSFAINNNLFGVFVMFFSGLIAYILGKFGFSPVPFILALILGPQIEGEMNRTLLITGGEGFLNFFSFLFTRPIAILFFILAVLTFFIPIIRERRKQKNQL</sequence>
<evidence type="ECO:0000259" key="2">
    <source>
        <dbReference type="Pfam" id="PF01970"/>
    </source>
</evidence>
<evidence type="ECO:0000256" key="1">
    <source>
        <dbReference type="SAM" id="Phobius"/>
    </source>
</evidence>
<feature type="transmembrane region" description="Helical" evidence="1">
    <location>
        <begin position="388"/>
        <end position="405"/>
    </location>
</feature>
<feature type="transmembrane region" description="Helical" evidence="1">
    <location>
        <begin position="461"/>
        <end position="490"/>
    </location>
</feature>
<dbReference type="RefSeq" id="WP_153726822.1">
    <property type="nucleotide sequence ID" value="NZ_WJNH01000001.1"/>
</dbReference>
<feature type="transmembrane region" description="Helical" evidence="1">
    <location>
        <begin position="412"/>
        <end position="441"/>
    </location>
</feature>
<gene>
    <name evidence="3" type="ORF">GH754_00755</name>
</gene>
<dbReference type="InterPro" id="IPR002823">
    <property type="entry name" value="DUF112_TM"/>
</dbReference>
<protein>
    <submittedName>
        <fullName evidence="3">C4-dicarboxylate ABC transporter permease</fullName>
    </submittedName>
</protein>
<keyword evidence="4" id="KW-1185">Reference proteome</keyword>
<feature type="transmembrane region" description="Helical" evidence="1">
    <location>
        <begin position="57"/>
        <end position="81"/>
    </location>
</feature>
<feature type="transmembrane region" description="Helical" evidence="1">
    <location>
        <begin position="108"/>
        <end position="134"/>
    </location>
</feature>
<evidence type="ECO:0000313" key="4">
    <source>
        <dbReference type="Proteomes" id="UP000480185"/>
    </source>
</evidence>
<keyword evidence="1" id="KW-0472">Membrane</keyword>
<dbReference type="Proteomes" id="UP000480185">
    <property type="component" value="Unassembled WGS sequence"/>
</dbReference>
<feature type="transmembrane region" description="Helical" evidence="1">
    <location>
        <begin position="199"/>
        <end position="224"/>
    </location>
</feature>
<feature type="transmembrane region" description="Helical" evidence="1">
    <location>
        <begin position="320"/>
        <end position="341"/>
    </location>
</feature>
<dbReference type="PANTHER" id="PTHR35342:SF5">
    <property type="entry name" value="TRICARBOXYLIC TRANSPORT PROTEIN"/>
    <property type="match status" value="1"/>
</dbReference>
<organism evidence="3 4">
    <name type="scientific">Salinibacillus xinjiangensis</name>
    <dbReference type="NCBI Taxonomy" id="1229268"/>
    <lineage>
        <taxon>Bacteria</taxon>
        <taxon>Bacillati</taxon>
        <taxon>Bacillota</taxon>
        <taxon>Bacilli</taxon>
        <taxon>Bacillales</taxon>
        <taxon>Bacillaceae</taxon>
        <taxon>Salinibacillus</taxon>
    </lineage>
</organism>
<feature type="transmembrane region" description="Helical" evidence="1">
    <location>
        <begin position="353"/>
        <end position="376"/>
    </location>
</feature>
<name>A0A6G1X1S6_9BACI</name>
<feature type="transmembrane region" description="Helical" evidence="1">
    <location>
        <begin position="245"/>
        <end position="268"/>
    </location>
</feature>
<dbReference type="EMBL" id="WJNH01000001">
    <property type="protein sequence ID" value="MRG84850.1"/>
    <property type="molecule type" value="Genomic_DNA"/>
</dbReference>
<accession>A0A6G1X1S6</accession>
<keyword evidence="1" id="KW-1133">Transmembrane helix</keyword>
<evidence type="ECO:0000313" key="3">
    <source>
        <dbReference type="EMBL" id="MRG84850.1"/>
    </source>
</evidence>
<comment type="caution">
    <text evidence="3">The sequence shown here is derived from an EMBL/GenBank/DDBJ whole genome shotgun (WGS) entry which is preliminary data.</text>
</comment>
<proteinExistence type="predicted"/>
<dbReference type="OrthoDB" id="9781349at2"/>
<feature type="domain" description="DUF112" evidence="2">
    <location>
        <begin position="19"/>
        <end position="437"/>
    </location>
</feature>
<dbReference type="PANTHER" id="PTHR35342">
    <property type="entry name" value="TRICARBOXYLIC TRANSPORT PROTEIN"/>
    <property type="match status" value="1"/>
</dbReference>
<feature type="transmembrane region" description="Helical" evidence="1">
    <location>
        <begin position="12"/>
        <end position="37"/>
    </location>
</feature>
<keyword evidence="1" id="KW-0812">Transmembrane</keyword>
<reference evidence="3 4" key="1">
    <citation type="submission" date="2019-11" db="EMBL/GenBank/DDBJ databases">
        <authorList>
            <person name="Li J."/>
        </authorList>
    </citation>
    <scope>NUCLEOTIDE SEQUENCE [LARGE SCALE GENOMIC DNA]</scope>
    <source>
        <strain evidence="3 4">J4</strain>
    </source>
</reference>
<dbReference type="AlphaFoldDB" id="A0A6G1X1S6"/>
<feature type="transmembrane region" description="Helical" evidence="1">
    <location>
        <begin position="146"/>
        <end position="162"/>
    </location>
</feature>
<feature type="transmembrane region" description="Helical" evidence="1">
    <location>
        <begin position="169"/>
        <end position="187"/>
    </location>
</feature>
<dbReference type="Pfam" id="PF01970">
    <property type="entry name" value="TctA"/>
    <property type="match status" value="1"/>
</dbReference>